<dbReference type="InterPro" id="IPR036872">
    <property type="entry name" value="CH_dom_sf"/>
</dbReference>
<dbReference type="GO" id="GO:0005929">
    <property type="term" value="C:cilium"/>
    <property type="evidence" value="ECO:0007669"/>
    <property type="project" value="TreeGrafter"/>
</dbReference>
<evidence type="ECO:0000313" key="3">
    <source>
        <dbReference type="Proteomes" id="UP001329430"/>
    </source>
</evidence>
<dbReference type="InterPro" id="IPR013783">
    <property type="entry name" value="Ig-like_fold"/>
</dbReference>
<dbReference type="Proteomes" id="UP001329430">
    <property type="component" value="Chromosome 3"/>
</dbReference>
<dbReference type="GO" id="GO:0060271">
    <property type="term" value="P:cilium assembly"/>
    <property type="evidence" value="ECO:0007669"/>
    <property type="project" value="TreeGrafter"/>
</dbReference>
<dbReference type="Gene3D" id="2.60.40.10">
    <property type="entry name" value="Immunoglobulins"/>
    <property type="match status" value="4"/>
</dbReference>
<dbReference type="EMBL" id="JAVRBK010000003">
    <property type="protein sequence ID" value="KAK5646649.1"/>
    <property type="molecule type" value="Genomic_DNA"/>
</dbReference>
<name>A0AAN7VM52_9COLE</name>
<comment type="caution">
    <text evidence="2">The sequence shown here is derived from an EMBL/GenBank/DDBJ whole genome shotgun (WGS) entry which is preliminary data.</text>
</comment>
<keyword evidence="3" id="KW-1185">Reference proteome</keyword>
<gene>
    <name evidence="2" type="ORF">RI129_005113</name>
</gene>
<reference evidence="2 3" key="1">
    <citation type="journal article" date="2024" name="Insects">
        <title>An Improved Chromosome-Level Genome Assembly of the Firefly Pyrocoelia pectoralis.</title>
        <authorList>
            <person name="Fu X."/>
            <person name="Meyer-Rochow V.B."/>
            <person name="Ballantyne L."/>
            <person name="Zhu X."/>
        </authorList>
    </citation>
    <scope>NUCLEOTIDE SEQUENCE [LARGE SCALE GENOMIC DNA]</scope>
    <source>
        <strain evidence="2">XCY_ONT2</strain>
    </source>
</reference>
<dbReference type="SUPFAM" id="SSF47576">
    <property type="entry name" value="Calponin-homology domain, CH-domain"/>
    <property type="match status" value="1"/>
</dbReference>
<dbReference type="Pfam" id="PF24529">
    <property type="entry name" value="CFAP47"/>
    <property type="match status" value="1"/>
</dbReference>
<accession>A0AAN7VM52</accession>
<sequence>MYYLLLQAFKIKSLLRGQKLGTGLTIQRYVKFQSLCASSVPAATLPIFINEERINYKIRVILCSVKITAEPTTLHFDLINAGHSAAVRMLSVRNDGSKSARFNIDLGRNEMEFIVEPSKGILQASIFINTTTTFRVECLSTLEGQFAREFWIKCETPLRIGMMGKIIRSQLHAIHENALRHFTLIDFPKTYAGTCTSKLFLIKNFSSMPGIYCILAEINDEVMDLCTAVKDHAEFRNFRIKQVEGIMESFESRIVEVSIPFAISFYLYFTDKSNISLMVDESSEKLEDCSSNCPSNIIRILLFGESVTPNVSVRPNAFDLQRIKIQTIITRELLLSNNSEDLPIIFSYTKKACIEIQPKLVTLKPSEKLEVCLSINPTKIGMQSITIVFDLLFYNRPNKNGKYVKVGEVKVPVKWEVVSEAIHPKSVAPKSFEPTWATIENGSNTDIIVKARCGKTSISFPNGDKILVKSTKKEKVKILFHAGPLIGRYNAIVDFFINTSDTYSISVNAEIVPKCVKFSQFEINLNTQPITFVHISNPINVPVNFTWKLPESQFEIHPISATIPRRGNMICCISYKPNHLLPHSIDATLCSENGTRQIVNITREINNDPNVKLGNTVLQFDYIPLNLPLETTTALSNLESEPITFVVLNPQPIYGINISPTEGAIPPYGEQVFTINIKISTCISFENTVCIDVNTVKVVELQIVGRVLYPEIALKPETIKLQKIVAHSFDRQVLVIYNKSEVSTTIDFCLDAYVEYKIFDTRTVDITSIPITSINLLPRSHKQLYLHFNPMGAAVYCFYLPIIINGILGPVLLSAPETLSPLYFTKSKTDVYDNLNCVNIIAIPKKLPTSLVSTTVGCDTLKFTKMNVKFNYSPGSVYSETETEIQIWNASQDTCKFCIRTDHLTKPFFLQYLSGNSIELKQYSIVCELNPQEEVILKASFRPLFEGTYFIKLPIYLRNYSNGSVFNYLTMTGYYPKPVISADKQTIYFEPFGLTCQAQQNMKLLTEFHNNDCSISVITELSELKVQFGERRISQGSGEIDVTLICSAKTTTTIDGKMNFICSCGAQHILEVKGLIENSLPTNHAFYAAQHFENGSSELDTMVDVDAVSSSVSTAIADDDIMMNYNESSFPFFPSKVDDSDYAVHMRRVCIAIEEWISHQGLYGKKYYKIPEGIAALPELSADTEKKAEKGVKKKIPVPLKFIDLLVNLVGSTLLNYVTVRSLPDENLERINTMYNIYYQIIQFVIAQGGLLPHVSPEHLFMYGDYVTFYKDIYPNKSQFIGETVPKTLSVDEFYLLSKQSWIDLLLQSYKVFILSKVKFPTKYRQKSINTCDTESTSIQNHLINSCQSFENVQSSKCAQKIDDSSKAQSSTTYECLNDSHFWHSVVVMENSNFLQESEMILLYWLEYHFNNVIDTHWTEQVKHSNLPIVKKITNFDYDLRDGLALIAVTMSYCHYLVPLFSDIYITPTCEDHAFHNASRLLESWSIIKLSYTLLPMRITCPNCIQMLMLVNYLFDVLPSFSAHNILYFKTGLSTTCSKYIEVENSSSTIVCYKVIVLGNVRGLFEIAEDEIELAPSEKKKLKITFSARFLKEERIILILNGESCGKPHAKSMAFELVGQSELSYSTSVVTIPVPVYKVLKLDLPIQSPYTCAATFNINYSFQELVDETVGVIPASIIKNKKIPRAINCPDVALKFDDDGIGNYQITVCCITTNETSTWVIFTNSTIGNFTVNINIIPQIREELYYPVEVPLKLMFPKVNCSCRHGANVMNKGCPRRISIKIPCRNHFLWDAFGDLVLNMADEMELNFWKKYIGTTAGIEIQKWLMRNESNDNEYCAIKRIFDSTIKYSITMENSSPHIIVQGNVTICNVFSCEDQEIFIHIGDGEYSYSDIMIKLESMNSSEYRFYKISFMEEKRTLGRTN</sequence>
<dbReference type="PANTHER" id="PTHR45912">
    <property type="entry name" value="CILIA- AND FLAGELLA-ASSOCIATED PROTEIN 47"/>
    <property type="match status" value="1"/>
</dbReference>
<evidence type="ECO:0000313" key="2">
    <source>
        <dbReference type="EMBL" id="KAK5646649.1"/>
    </source>
</evidence>
<feature type="domain" description="Cilia- and flagella-associated protein 47" evidence="1">
    <location>
        <begin position="1203"/>
        <end position="1318"/>
    </location>
</feature>
<dbReference type="InterPro" id="IPR056343">
    <property type="entry name" value="CFAP47_dom"/>
</dbReference>
<evidence type="ECO:0000259" key="1">
    <source>
        <dbReference type="Pfam" id="PF24529"/>
    </source>
</evidence>
<protein>
    <recommendedName>
        <fullName evidence="1">Cilia- and flagella-associated protein 47 domain-containing protein</fullName>
    </recommendedName>
</protein>
<proteinExistence type="predicted"/>
<dbReference type="Gene3D" id="1.10.418.10">
    <property type="entry name" value="Calponin-like domain"/>
    <property type="match status" value="1"/>
</dbReference>
<dbReference type="PANTHER" id="PTHR45912:SF3">
    <property type="entry name" value="CILIA- AND FLAGELLA-ASSOCIATED PROTEIN 47"/>
    <property type="match status" value="1"/>
</dbReference>
<organism evidence="2 3">
    <name type="scientific">Pyrocoelia pectoralis</name>
    <dbReference type="NCBI Taxonomy" id="417401"/>
    <lineage>
        <taxon>Eukaryota</taxon>
        <taxon>Metazoa</taxon>
        <taxon>Ecdysozoa</taxon>
        <taxon>Arthropoda</taxon>
        <taxon>Hexapoda</taxon>
        <taxon>Insecta</taxon>
        <taxon>Pterygota</taxon>
        <taxon>Neoptera</taxon>
        <taxon>Endopterygota</taxon>
        <taxon>Coleoptera</taxon>
        <taxon>Polyphaga</taxon>
        <taxon>Elateriformia</taxon>
        <taxon>Elateroidea</taxon>
        <taxon>Lampyridae</taxon>
        <taxon>Lampyrinae</taxon>
        <taxon>Pyrocoelia</taxon>
    </lineage>
</organism>